<accession>A0AAW2MT57</accession>
<dbReference type="AlphaFoldDB" id="A0AAW2MT57"/>
<evidence type="ECO:0000256" key="1">
    <source>
        <dbReference type="SAM" id="MobiDB-lite"/>
    </source>
</evidence>
<sequence length="453" mass="49520">MANSTGRLDSANGAPPVTAPFSLNSADFPPLTSKSATHSELTHPDSIQSSELPAHLFRKDALFAIARNIGMPLQIADSTFNQSNLANARVCVEIDLLKPLLKEMDIQICGTTIVQSIVYEHIPSYCSQCKHVGHRDADCYLKGNAPKPPPDRRHAGKKNVATYHKLKGKALAVYKVLDKKPIKNPTVPEVGECSENAVEHHRSVSESVVHNDGNEIIHADNVEFSAENGILNAENENSVDANNSIRVVETVNEIEDTPKSSFENHDDGNGNARKDKIDEENACGVGPVIVHEVTETVGKNIGNTVHVEDDTDGNGNDRNDSLDGETVDVTCGGGLVWDCITTDATKGMEIQLFDHAVKPIVTDRKGKSLKQMKTEEVYRLIQKLRKFGVVCHVIKYALSDKEKNPRALFTGPQFDTEVGEQGVPSPKKPSPIASRTRCRRKGKNAPAVHSFFR</sequence>
<comment type="caution">
    <text evidence="2">The sequence shown here is derived from an EMBL/GenBank/DDBJ whole genome shotgun (WGS) entry which is preliminary data.</text>
</comment>
<feature type="region of interest" description="Disordered" evidence="1">
    <location>
        <begin position="302"/>
        <end position="324"/>
    </location>
</feature>
<name>A0AAW2MT57_9LAMI</name>
<dbReference type="PANTHER" id="PTHR31286:SF179">
    <property type="entry name" value="RNASE H TYPE-1 DOMAIN-CONTAINING PROTEIN"/>
    <property type="match status" value="1"/>
</dbReference>
<feature type="region of interest" description="Disordered" evidence="1">
    <location>
        <begin position="256"/>
        <end position="275"/>
    </location>
</feature>
<evidence type="ECO:0008006" key="3">
    <source>
        <dbReference type="Google" id="ProtNLM"/>
    </source>
</evidence>
<protein>
    <recommendedName>
        <fullName evidence="3">DUF4283 domain-containing protein</fullName>
    </recommendedName>
</protein>
<feature type="region of interest" description="Disordered" evidence="1">
    <location>
        <begin position="412"/>
        <end position="453"/>
    </location>
</feature>
<dbReference type="PANTHER" id="PTHR31286">
    <property type="entry name" value="GLYCINE-RICH CELL WALL STRUCTURAL PROTEIN 1.8-LIKE"/>
    <property type="match status" value="1"/>
</dbReference>
<evidence type="ECO:0000313" key="2">
    <source>
        <dbReference type="EMBL" id="KAL0334276.1"/>
    </source>
</evidence>
<proteinExistence type="predicted"/>
<organism evidence="2">
    <name type="scientific">Sesamum angustifolium</name>
    <dbReference type="NCBI Taxonomy" id="2727405"/>
    <lineage>
        <taxon>Eukaryota</taxon>
        <taxon>Viridiplantae</taxon>
        <taxon>Streptophyta</taxon>
        <taxon>Embryophyta</taxon>
        <taxon>Tracheophyta</taxon>
        <taxon>Spermatophyta</taxon>
        <taxon>Magnoliopsida</taxon>
        <taxon>eudicotyledons</taxon>
        <taxon>Gunneridae</taxon>
        <taxon>Pentapetalae</taxon>
        <taxon>asterids</taxon>
        <taxon>lamiids</taxon>
        <taxon>Lamiales</taxon>
        <taxon>Pedaliaceae</taxon>
        <taxon>Sesamum</taxon>
    </lineage>
</organism>
<dbReference type="EMBL" id="JACGWK010000009">
    <property type="protein sequence ID" value="KAL0334276.1"/>
    <property type="molecule type" value="Genomic_DNA"/>
</dbReference>
<reference evidence="2" key="1">
    <citation type="submission" date="2020-06" db="EMBL/GenBank/DDBJ databases">
        <authorList>
            <person name="Li T."/>
            <person name="Hu X."/>
            <person name="Zhang T."/>
            <person name="Song X."/>
            <person name="Zhang H."/>
            <person name="Dai N."/>
            <person name="Sheng W."/>
            <person name="Hou X."/>
            <person name="Wei L."/>
        </authorList>
    </citation>
    <scope>NUCLEOTIDE SEQUENCE</scope>
    <source>
        <strain evidence="2">G01</strain>
        <tissue evidence="2">Leaf</tissue>
    </source>
</reference>
<dbReference type="InterPro" id="IPR040256">
    <property type="entry name" value="At4g02000-like"/>
</dbReference>
<reference evidence="2" key="2">
    <citation type="journal article" date="2024" name="Plant">
        <title>Genomic evolution and insights into agronomic trait innovations of Sesamum species.</title>
        <authorList>
            <person name="Miao H."/>
            <person name="Wang L."/>
            <person name="Qu L."/>
            <person name="Liu H."/>
            <person name="Sun Y."/>
            <person name="Le M."/>
            <person name="Wang Q."/>
            <person name="Wei S."/>
            <person name="Zheng Y."/>
            <person name="Lin W."/>
            <person name="Duan Y."/>
            <person name="Cao H."/>
            <person name="Xiong S."/>
            <person name="Wang X."/>
            <person name="Wei L."/>
            <person name="Li C."/>
            <person name="Ma Q."/>
            <person name="Ju M."/>
            <person name="Zhao R."/>
            <person name="Li G."/>
            <person name="Mu C."/>
            <person name="Tian Q."/>
            <person name="Mei H."/>
            <person name="Zhang T."/>
            <person name="Gao T."/>
            <person name="Zhang H."/>
        </authorList>
    </citation>
    <scope>NUCLEOTIDE SEQUENCE</scope>
    <source>
        <strain evidence="2">G01</strain>
    </source>
</reference>
<gene>
    <name evidence="2" type="ORF">Sangu_1583800</name>
</gene>